<dbReference type="Proteomes" id="UP001206572">
    <property type="component" value="Unassembled WGS sequence"/>
</dbReference>
<keyword evidence="3" id="KW-1185">Reference proteome</keyword>
<comment type="caution">
    <text evidence="2">The sequence shown here is derived from an EMBL/GenBank/DDBJ whole genome shotgun (WGS) entry which is preliminary data.</text>
</comment>
<evidence type="ECO:0000313" key="3">
    <source>
        <dbReference type="Proteomes" id="UP001206572"/>
    </source>
</evidence>
<evidence type="ECO:0000313" key="2">
    <source>
        <dbReference type="EMBL" id="MCS0595442.1"/>
    </source>
</evidence>
<organism evidence="2 3">
    <name type="scientific">Massilia agri</name>
    <dbReference type="NCBI Taxonomy" id="1886785"/>
    <lineage>
        <taxon>Bacteria</taxon>
        <taxon>Pseudomonadati</taxon>
        <taxon>Pseudomonadota</taxon>
        <taxon>Betaproteobacteria</taxon>
        <taxon>Burkholderiales</taxon>
        <taxon>Oxalobacteraceae</taxon>
        <taxon>Telluria group</taxon>
        <taxon>Massilia</taxon>
    </lineage>
</organism>
<dbReference type="CDD" id="cd07247">
    <property type="entry name" value="SgaA_N_like"/>
    <property type="match status" value="1"/>
</dbReference>
<evidence type="ECO:0000259" key="1">
    <source>
        <dbReference type="PROSITE" id="PS51819"/>
    </source>
</evidence>
<dbReference type="InterPro" id="IPR029068">
    <property type="entry name" value="Glyas_Bleomycin-R_OHBP_Dase"/>
</dbReference>
<dbReference type="InterPro" id="IPR004360">
    <property type="entry name" value="Glyas_Fos-R_dOase_dom"/>
</dbReference>
<accession>A0ABT2AGT2</accession>
<dbReference type="PROSITE" id="PS51819">
    <property type="entry name" value="VOC"/>
    <property type="match status" value="1"/>
</dbReference>
<dbReference type="PANTHER" id="PTHR33993">
    <property type="entry name" value="GLYOXALASE-RELATED"/>
    <property type="match status" value="1"/>
</dbReference>
<sequence length="119" mass="13291">MSIRGKESQIDNIEFNVLDIGRSKRFYGEVFGWTFVDYGPAYTEFTDGRLTGGFTTGEDVRPGGPLVILYSDDLEQAAHRITGAGGRISRDVFSFPGGRRFHFIDPDGYELAVWSADEQ</sequence>
<reference evidence="2 3" key="1">
    <citation type="submission" date="2022-08" db="EMBL/GenBank/DDBJ databases">
        <title>Reclassification of Massilia species as members of the genera Telluria, Duganella, Pseudoduganella, Mokoshia gen. nov. and Zemynaea gen. nov. using orthogonal and non-orthogonal genome-based approaches.</title>
        <authorList>
            <person name="Bowman J.P."/>
        </authorList>
    </citation>
    <scope>NUCLEOTIDE SEQUENCE [LARGE SCALE GENOMIC DNA]</scope>
    <source>
        <strain evidence="2 3">JCM 31661</strain>
    </source>
</reference>
<feature type="domain" description="VOC" evidence="1">
    <location>
        <begin position="9"/>
        <end position="116"/>
    </location>
</feature>
<gene>
    <name evidence="2" type="ORF">NX780_03680</name>
</gene>
<dbReference type="PANTHER" id="PTHR33993:SF1">
    <property type="entry name" value="GLYOXALASE FAMILY PROTEIN"/>
    <property type="match status" value="1"/>
</dbReference>
<dbReference type="InterPro" id="IPR037523">
    <property type="entry name" value="VOC_core"/>
</dbReference>
<protein>
    <submittedName>
        <fullName evidence="2">VOC family protein</fullName>
    </submittedName>
</protein>
<name>A0ABT2AGT2_9BURK</name>
<dbReference type="EMBL" id="JANUHA010000002">
    <property type="protein sequence ID" value="MCS0595442.1"/>
    <property type="molecule type" value="Genomic_DNA"/>
</dbReference>
<dbReference type="SUPFAM" id="SSF54593">
    <property type="entry name" value="Glyoxalase/Bleomycin resistance protein/Dihydroxybiphenyl dioxygenase"/>
    <property type="match status" value="1"/>
</dbReference>
<dbReference type="Pfam" id="PF00903">
    <property type="entry name" value="Glyoxalase"/>
    <property type="match status" value="1"/>
</dbReference>
<dbReference type="InterPro" id="IPR052164">
    <property type="entry name" value="Anthracycline_SecMetBiosynth"/>
</dbReference>
<proteinExistence type="predicted"/>
<dbReference type="RefSeq" id="WP_258826504.1">
    <property type="nucleotide sequence ID" value="NZ_JANUHA010000002.1"/>
</dbReference>
<dbReference type="Gene3D" id="3.10.180.10">
    <property type="entry name" value="2,3-Dihydroxybiphenyl 1,2-Dioxygenase, domain 1"/>
    <property type="match status" value="1"/>
</dbReference>